<evidence type="ECO:0000259" key="6">
    <source>
        <dbReference type="PROSITE" id="PS50842"/>
    </source>
</evidence>
<keyword evidence="5" id="KW-1133">Transmembrane helix</keyword>
<feature type="transmembrane region" description="Helical" evidence="5">
    <location>
        <begin position="12"/>
        <end position="30"/>
    </location>
</feature>
<feature type="compositionally biased region" description="Pro residues" evidence="4">
    <location>
        <begin position="263"/>
        <end position="272"/>
    </location>
</feature>
<evidence type="ECO:0000256" key="3">
    <source>
        <dbReference type="ARBA" id="ARBA00023157"/>
    </source>
</evidence>
<feature type="compositionally biased region" description="Pro residues" evidence="4">
    <location>
        <begin position="302"/>
        <end position="312"/>
    </location>
</feature>
<evidence type="ECO:0000313" key="7">
    <source>
        <dbReference type="EMBL" id="EFA86475.1"/>
    </source>
</evidence>
<dbReference type="Proteomes" id="UP000001396">
    <property type="component" value="Unassembled WGS sequence"/>
</dbReference>
<evidence type="ECO:0000313" key="8">
    <source>
        <dbReference type="Proteomes" id="UP000001396"/>
    </source>
</evidence>
<reference evidence="7 8" key="1">
    <citation type="journal article" date="2011" name="Genome Res.">
        <title>Phylogeny-wide analysis of social amoeba genomes highlights ancient origins for complex intercellular communication.</title>
        <authorList>
            <person name="Heidel A.J."/>
            <person name="Lawal H.M."/>
            <person name="Felder M."/>
            <person name="Schilde C."/>
            <person name="Helps N.R."/>
            <person name="Tunggal B."/>
            <person name="Rivero F."/>
            <person name="John U."/>
            <person name="Schleicher M."/>
            <person name="Eichinger L."/>
            <person name="Platzer M."/>
            <person name="Noegel A.A."/>
            <person name="Schaap P."/>
            <person name="Gloeckner G."/>
        </authorList>
    </citation>
    <scope>NUCLEOTIDE SEQUENCE [LARGE SCALE GENOMIC DNA]</scope>
    <source>
        <strain evidence="8">ATCC 26659 / Pp 5 / PN500</strain>
    </source>
</reference>
<gene>
    <name evidence="7" type="primary">expl4_ps</name>
    <name evidence="7" type="ORF">PPL_00269</name>
</gene>
<evidence type="ECO:0000256" key="5">
    <source>
        <dbReference type="SAM" id="Phobius"/>
    </source>
</evidence>
<dbReference type="AlphaFoldDB" id="D3AW02"/>
<dbReference type="InterPro" id="IPR036749">
    <property type="entry name" value="Expansin_CBD_sf"/>
</dbReference>
<feature type="region of interest" description="Disordered" evidence="4">
    <location>
        <begin position="254"/>
        <end position="340"/>
    </location>
</feature>
<dbReference type="InterPro" id="IPR049818">
    <property type="entry name" value="Expansin_EXLX1-like"/>
</dbReference>
<dbReference type="Gene3D" id="2.40.40.10">
    <property type="entry name" value="RlpA-like domain"/>
    <property type="match status" value="1"/>
</dbReference>
<comment type="caution">
    <text evidence="7">The sequence shown here is derived from an EMBL/GenBank/DDBJ whole genome shotgun (WGS) entry which is preliminary data.</text>
</comment>
<comment type="similarity">
    <text evidence="1">Belongs to the expansin family. Expansin A subfamily.</text>
</comment>
<dbReference type="CDD" id="cd22271">
    <property type="entry name" value="DPBB_EXP_N-like"/>
    <property type="match status" value="1"/>
</dbReference>
<dbReference type="InterPro" id="IPR007112">
    <property type="entry name" value="Expansin/allergen_DPBB_dom"/>
</dbReference>
<keyword evidence="2" id="KW-0732">Signal</keyword>
<dbReference type="PROSITE" id="PS50842">
    <property type="entry name" value="EXPANSIN_EG45"/>
    <property type="match status" value="1"/>
</dbReference>
<dbReference type="SUPFAM" id="SSF49590">
    <property type="entry name" value="PHL pollen allergen"/>
    <property type="match status" value="1"/>
</dbReference>
<dbReference type="PANTHER" id="PTHR31836">
    <property type="match status" value="1"/>
</dbReference>
<dbReference type="PRINTS" id="PR01217">
    <property type="entry name" value="PRICHEXTENSN"/>
</dbReference>
<dbReference type="Gene3D" id="2.60.40.760">
    <property type="entry name" value="Expansin, cellulose-binding-like domain"/>
    <property type="match status" value="1"/>
</dbReference>
<feature type="compositionally biased region" description="Low complexity" evidence="4">
    <location>
        <begin position="286"/>
        <end position="301"/>
    </location>
</feature>
<dbReference type="InterPro" id="IPR051477">
    <property type="entry name" value="Expansin_CellWall"/>
</dbReference>
<dbReference type="GeneID" id="31355803"/>
<dbReference type="NCBIfam" id="NF041144">
    <property type="entry name" value="expansin_EXLX1"/>
    <property type="match status" value="1"/>
</dbReference>
<protein>
    <recommendedName>
        <fullName evidence="6">Expansin-like EG45 domain-containing protein</fullName>
    </recommendedName>
</protein>
<dbReference type="SUPFAM" id="SSF50685">
    <property type="entry name" value="Barwin-like endoglucanases"/>
    <property type="match status" value="1"/>
</dbReference>
<dbReference type="SMART" id="SM00837">
    <property type="entry name" value="DPBB_1"/>
    <property type="match status" value="1"/>
</dbReference>
<evidence type="ECO:0000256" key="2">
    <source>
        <dbReference type="ARBA" id="ARBA00022729"/>
    </source>
</evidence>
<dbReference type="InParanoid" id="D3AW02"/>
<organism evidence="7 8">
    <name type="scientific">Heterostelium pallidum (strain ATCC 26659 / Pp 5 / PN500)</name>
    <name type="common">Cellular slime mold</name>
    <name type="synonym">Polysphondylium pallidum</name>
    <dbReference type="NCBI Taxonomy" id="670386"/>
    <lineage>
        <taxon>Eukaryota</taxon>
        <taxon>Amoebozoa</taxon>
        <taxon>Evosea</taxon>
        <taxon>Eumycetozoa</taxon>
        <taxon>Dictyostelia</taxon>
        <taxon>Acytosteliales</taxon>
        <taxon>Acytosteliaceae</taxon>
        <taxon>Heterostelium</taxon>
    </lineage>
</organism>
<name>D3AW02_HETP5</name>
<keyword evidence="5" id="KW-0472">Membrane</keyword>
<dbReference type="EMBL" id="ADBJ01000002">
    <property type="protein sequence ID" value="EFA86475.1"/>
    <property type="molecule type" value="Genomic_DNA"/>
</dbReference>
<dbReference type="InterPro" id="IPR036908">
    <property type="entry name" value="RlpA-like_sf"/>
</dbReference>
<dbReference type="OMA" id="RMDKEND"/>
<accession>D3AW02</accession>
<proteinExistence type="inferred from homology"/>
<evidence type="ECO:0000256" key="1">
    <source>
        <dbReference type="ARBA" id="ARBA00005392"/>
    </source>
</evidence>
<keyword evidence="5" id="KW-0812">Transmembrane</keyword>
<keyword evidence="3" id="KW-1015">Disulfide bond</keyword>
<dbReference type="PANTHER" id="PTHR31836:SF21">
    <property type="entry name" value="EXPANSIN-LIKE PROTEIN 7"/>
    <property type="match status" value="1"/>
</dbReference>
<feature type="domain" description="Expansin-like EG45" evidence="6">
    <location>
        <begin position="58"/>
        <end position="160"/>
    </location>
</feature>
<sequence>MNFHYNKNNNILYLFVIVFYIFNLFEYSNAQYPSYLGPPYNFFASNVATGTFYTAVDNGNCGYGPLFGSKGPQTSYIAAINTFFFNHTNQCGQCYELSINGNTLTVQVVDQCPDPGWCDQAHSHFDLSPQAFAALQNQQALGGTMQGLNFRKVACNVNGNIKVSIKDGSNENWTAFLLFNHVVGIESVSILREGCQPEPLYRTTYNYWTQDRGTTPNYRLVITSILGETIVTEPLANCISNGLFDTGVQFKNFPQNGGTIIPTQPPTQPPTQRPTQQPTQQPPTQRPTQQPTQQPTQRPTQPTQPPTQPPTYRPNQPTYRPTPPPGRRIKPRAEGYISYS</sequence>
<dbReference type="RefSeq" id="XP_020438580.1">
    <property type="nucleotide sequence ID" value="XM_020571306.1"/>
</dbReference>
<keyword evidence="8" id="KW-1185">Reference proteome</keyword>
<evidence type="ECO:0000256" key="4">
    <source>
        <dbReference type="SAM" id="MobiDB-lite"/>
    </source>
</evidence>